<reference evidence="3 4" key="1">
    <citation type="journal article" date="2019" name="Science">
        <title>Social genes are selection hotspots in kin groups of a soil microbe.</title>
        <authorList>
            <person name="Wielgoss S."/>
            <person name="Wolfensberger R."/>
            <person name="Sun L."/>
            <person name="Fiegna F."/>
            <person name="Velicer G.J."/>
        </authorList>
    </citation>
    <scope>NUCLEOTIDE SEQUENCE [LARGE SCALE GENOMIC DNA]</scope>
    <source>
        <strain evidence="3 4">MC3.5.9c15</strain>
    </source>
</reference>
<dbReference type="InterPro" id="IPR013783">
    <property type="entry name" value="Ig-like_fold"/>
</dbReference>
<protein>
    <recommendedName>
        <fullName evidence="2">CARDB domain-containing protein</fullName>
    </recommendedName>
</protein>
<evidence type="ECO:0000259" key="2">
    <source>
        <dbReference type="Pfam" id="PF07705"/>
    </source>
</evidence>
<feature type="region of interest" description="Disordered" evidence="1">
    <location>
        <begin position="2604"/>
        <end position="2624"/>
    </location>
</feature>
<sequence>MGLALQVSLVACGPQETSVERLPPGPQGALTQLAPGTLPDLVVRRLSLPSAARVGDDVHVSVEVCNRMPFPAGPFVAEVRLSQGRDSTSTDPTLLRRAVDGLEASACERVQGWVRMDAALAGAHFVAAVVDADGQVEEADEANNVFQGETLGVGDGPDFVITAFRAPAVVEFGRPIVATATVCNRGTLVANATVDLLLSEDAVLTADDKVETWTGGLFLDPGGCEDVELHVSRTGHFMRGYVGALVDAYPWELHADLVPGNNLWVGGQLTFAEMPDLIVTKVDVPSSVTGTMPFWTEVTVCNQGTRSMPTSFEVELLLSAHPVVVAEDRLIGSAQVAPLAAGQCARTRVEASVPGIVDGIWYVGAVANARWARWDESFWDNNVGPASRILVGEAPDFRIVAIEAPGALSAWADGTARVTVCNDGTVGAPVDVGLYWSADEELVLPEPSAGSLGFGFLAPGQCATGPVSIHSSHSLPGPRYLLAFADAGGLWAELDEDNNTFVGRRVFLGLGHDLAVTFLKAPVSVHELSRFMVRATVCNQGNASSPAGSLDIRSRMTRGALWAETLAFQFLPSIAPGVCVRHDVPVQLQYARPMGLLLDAHVWTQDAFEENDTSSPLVPVNVGDWPDLMVTSVLAPAGVSPGQGFFTDVTVCNQGLRDWNTDVMVVLSQDADITVHDLFAGWAETGLVQAGQCVSIKVPSHAGSLWPGVFTVGAIVDPYPEMFPRNELRVDNNALAGGQVSLGRVADFAVTAVSAPRTVAPGTAFTAKVTVCNEGAARGSTDVAIVLARTSRISRADLPLGGMPVGSLERGQCVTREVSLTAPSAPTQGVLGALVDSLDVEREPREDNNALAGGPLSVAVGSDFSVDIVEMPSVQPPNVRFTTQVRVCNEGTLRASGYVYVFRSEDAVFDGNVDAVQGMHDFEPLAQGQCVLLRVPVPVSSPRWELPEVRWFWGAMVYSHGEQELQWDDNVDVRELIVGLAPDFAVTGLEVPSSVLPGQAFSARVTVCNEGGSSGATPVRLVRDWSPFYAPAQHTLGETMTESLAPGQCSTVNVQAASGVSFEGMYTVSAVANPDGAWAEPREDDNVRTARLGVGALPDFTVGSVNVPVTRAASAEAATIAVQVCNVGTVAGEADLALVLSEDATITAADMPLSAVPVGPLAPGACTTVDAPVSLWVPSSGVWYVGAVVDPYGTAAELRRDNNTSKGFPVGIGALPDFVVTRLSMPSNVDFGMSLPALVEVCNVGSVAGDVEVSFYQSVDVDVTTHDALLETWSFGTLGAGRCASAELSLVPRPPEWIEGVRYIGALADAEQTRAELSETNNGSQVVPVSIGSGPDLVIRRMDAPSGVRPGASFQVATQVCNQGNLESYYGVVSGYFARSGAGASRGAPAWELDVPYLPPGRCVTLASTVTANHGEGLWFLSSELKPIHGMRELVVENNTGPVLPVRVGQLPDFVVTAVDAPTAVRPADAFHADVTVCNQGTVEAQSDVTVFLSRDPSHSVEDGHFGPVPTGELGQGQCATLPVTVPGDSQRSGTWFVGALVDRSAQVSELAEENNVHDGVPVRFAALPDFVVTSVVVPESVAFGGTFPARMTVCNQGTASGSAVLTPYLSLDAVISRDDVQVAGSMLVEGLAPGTCVLREASIHAQPSREGEWYFGAVVDAQRWGEEASTANNASVGRRMGIGSKPDLVVTAVDAPAAARPDVPLAVDATVCNQGTTSVSHALVGFSVQPLPEVRLDQGFATATVSLAPGACRRVALSLYLFPEVSSWSSTYVVAIVDPDNVVAEFNEHNNEGFSQPISVEDGLADLVTEAVRAPATVEPGQPFTGTVRVCNDGRGPASAWVALHASRLARVTPEDPVLGEASLGTLAPGQCAEHAIPAVIEAAGTFFLGAISSTRGTVREYDETNNVGPVLQVYVESTGTDFVTESAVLPSVVFPDAPFTASVRVCNRGRLDGVTSVSLFLSADAHVDATDTELNRQPGLFLPAGRCEAVLLQGQVSQPGRWYVAAIADPLDEQPEDDEANNRSPVSALLVGEMPDYVIAALKAPQVEASNGPLPVRITVCNQGNVPGQSADVRFQLRAGGTVADHGVRAFYRIVPSLAANQCAEWEEPLGLNAVAHRLWRLEAELDPEAVLTEAHVDNNFKAVDLRVGNHAELSVTRIAPERNALSGGEPFITEVTVCNTGSVAASELLIHVLMSEDGLESEVGTSVGTRTFGALAKGCAVVPVMGNVPSQLVGEVHVKARVELVAPQGGEMNLDDNALVGPIVGIGSGPDLVVTGVTTDLSVTWPSAPMPAVATVCNRGNARSLRASLDVFPMWGEDGDAVPEFSLSASVSIPSLEPDECGSWDVELDAPPEGGWRLGAMVDGVNAVRETVESNNLASGDAFRVTTVTGHAVTALQAPTAVWPGEFFTATATVCNRGPTWPWGMPIHLALETTDGFPVTTLSVRATPSNLATGACAPVVLSGSASVPLDGAYRLVARLGYPEEVMPEPVRRAFTFAVPLAVTGRSDFAVTAVSGPPLVRTGASYSTSVTVCNRGTSSGAATVYAYLSRDERIDESGDVRVGQTSVTLSRNQCRTLTVSSRANNVDSGDVWFVGANVSTGSAPDANPANDGRVGSRILVTP</sequence>
<feature type="domain" description="CARDB" evidence="2">
    <location>
        <begin position="2273"/>
        <end position="2381"/>
    </location>
</feature>
<feature type="domain" description="CARDB" evidence="2">
    <location>
        <begin position="1098"/>
        <end position="1205"/>
    </location>
</feature>
<feature type="domain" description="CARDB" evidence="2">
    <location>
        <begin position="1686"/>
        <end position="1793"/>
    </location>
</feature>
<name>A0AAE6G2V3_MYXXA</name>
<feature type="domain" description="CARDB" evidence="2">
    <location>
        <begin position="1569"/>
        <end position="1675"/>
    </location>
</feature>
<dbReference type="Pfam" id="PF07705">
    <property type="entry name" value="CARDB"/>
    <property type="match status" value="8"/>
</dbReference>
<gene>
    <name evidence="3" type="ORF">BHS09_24990</name>
</gene>
<feature type="domain" description="CARDB" evidence="2">
    <location>
        <begin position="1452"/>
        <end position="1558"/>
    </location>
</feature>
<dbReference type="EMBL" id="CP017174">
    <property type="protein sequence ID" value="QDE69973.1"/>
    <property type="molecule type" value="Genomic_DNA"/>
</dbReference>
<feature type="domain" description="CARDB" evidence="2">
    <location>
        <begin position="746"/>
        <end position="851"/>
    </location>
</feature>
<evidence type="ECO:0000256" key="1">
    <source>
        <dbReference type="SAM" id="MobiDB-lite"/>
    </source>
</evidence>
<feature type="domain" description="CARDB" evidence="2">
    <location>
        <begin position="982"/>
        <end position="1089"/>
    </location>
</feature>
<dbReference type="Proteomes" id="UP000320179">
    <property type="component" value="Chromosome"/>
</dbReference>
<accession>A0AAE6G2V3</accession>
<feature type="domain" description="CARDB" evidence="2">
    <location>
        <begin position="39"/>
        <end position="146"/>
    </location>
</feature>
<evidence type="ECO:0000313" key="4">
    <source>
        <dbReference type="Proteomes" id="UP000320179"/>
    </source>
</evidence>
<evidence type="ECO:0000313" key="3">
    <source>
        <dbReference type="EMBL" id="QDE69973.1"/>
    </source>
</evidence>
<dbReference type="InterPro" id="IPR011635">
    <property type="entry name" value="CARDB"/>
</dbReference>
<organism evidence="3 4">
    <name type="scientific">Myxococcus xanthus</name>
    <dbReference type="NCBI Taxonomy" id="34"/>
    <lineage>
        <taxon>Bacteria</taxon>
        <taxon>Pseudomonadati</taxon>
        <taxon>Myxococcota</taxon>
        <taxon>Myxococcia</taxon>
        <taxon>Myxococcales</taxon>
        <taxon>Cystobacterineae</taxon>
        <taxon>Myxococcaceae</taxon>
        <taxon>Myxococcus</taxon>
    </lineage>
</organism>
<dbReference type="Gene3D" id="2.60.40.10">
    <property type="entry name" value="Immunoglobulins"/>
    <property type="match status" value="18"/>
</dbReference>
<proteinExistence type="predicted"/>